<protein>
    <recommendedName>
        <fullName evidence="5">AMIN domain-containing protein</fullName>
    </recommendedName>
</protein>
<evidence type="ECO:0000256" key="1">
    <source>
        <dbReference type="SAM" id="MobiDB-lite"/>
    </source>
</evidence>
<evidence type="ECO:0000256" key="2">
    <source>
        <dbReference type="SAM" id="SignalP"/>
    </source>
</evidence>
<dbReference type="AlphaFoldDB" id="A0A1M7T6G5"/>
<reference evidence="3 4" key="1">
    <citation type="submission" date="2016-12" db="EMBL/GenBank/DDBJ databases">
        <authorList>
            <person name="Song W.-J."/>
            <person name="Kurnit D.M."/>
        </authorList>
    </citation>
    <scope>NUCLEOTIDE SEQUENCE [LARGE SCALE GENOMIC DNA]</scope>
    <source>
        <strain evidence="3 4">CGMCC 1.10808</strain>
    </source>
</reference>
<keyword evidence="4" id="KW-1185">Reference proteome</keyword>
<proteinExistence type="predicted"/>
<feature type="chain" id="PRO_5009929358" description="AMIN domain-containing protein" evidence="2">
    <location>
        <begin position="19"/>
        <end position="779"/>
    </location>
</feature>
<gene>
    <name evidence="3" type="ORF">SAMN05216200_104231</name>
</gene>
<sequence>MRSFAALLFVAAAFAAKAAEQSPEKARVRAGEHPGFSRIAIDLSPVGVWKIDRGDRTVTINFPQRQLEFDLTEITPQRKASRVLFATTRQTETATELSLGLACDCVLDAYLFGANMLVLDIRDKTAGPRPEHARPNGGTQEEAPHAVEAKPQESEKRAPRAGAAHSGFPEATAESIKKAQARLLEQLTRAAEQGLVAFKAPPADSRAPGEEKIIKRQVPTDHSTRHDAKARNAAAHPPETNLHSNVPSPKLSSIGSAVSTHVDPSDPKPQIAVRSVLDGLSEPKTPPRTPRKDCPPSAWFDGEKWLPEGNWHEEISELRQSLYGEFDNPRHEIASRLAKAYIAAGMGEEAHTLIASLHSRTPELSTLYELASVVRGQPVDPNGELRASARCSDASMLWRAAAGLLDLTTMSNNDFERLRSLLAEMPGAVRGLLAPGIIQRLIATNHLKEANALLLVTERSPSAQSELLKLARAEYHLAEGNAAEAEKILRKLAKSRGPEAFRAMIRLGESIAARRGVPPEDFVFEATLAAFLTRGTELGAQLKVTEAVAKAGINGFSEAIQILARQSRDASSDIATIQKAARYIFTTTQPEEVGEAAYAAAVAEHVDLVGGDPGADQARIDIATKLLEIALPNLALKVVAPPLERGVTDARIVAAAALAELGETERALILLSGLRGDKALKTREKVLERAGDYAAALAVSQLRGEDDAQRRGLLAWRAGAWREAAKLLPDPVLADLAKARAQETSTANLPPEPSLKHSRATLEHAKNSREMVEKALSDG</sequence>
<feature type="compositionally biased region" description="Basic and acidic residues" evidence="1">
    <location>
        <begin position="142"/>
        <end position="158"/>
    </location>
</feature>
<feature type="compositionally biased region" description="Polar residues" evidence="1">
    <location>
        <begin position="241"/>
        <end position="259"/>
    </location>
</feature>
<evidence type="ECO:0000313" key="4">
    <source>
        <dbReference type="Proteomes" id="UP000184066"/>
    </source>
</evidence>
<feature type="compositionally biased region" description="Basic and acidic residues" evidence="1">
    <location>
        <begin position="207"/>
        <end position="230"/>
    </location>
</feature>
<feature type="signal peptide" evidence="2">
    <location>
        <begin position="1"/>
        <end position="18"/>
    </location>
</feature>
<dbReference type="EMBL" id="FRDL01000004">
    <property type="protein sequence ID" value="SHN66242.1"/>
    <property type="molecule type" value="Genomic_DNA"/>
</dbReference>
<feature type="region of interest" description="Disordered" evidence="1">
    <location>
        <begin position="126"/>
        <end position="174"/>
    </location>
</feature>
<evidence type="ECO:0000313" key="3">
    <source>
        <dbReference type="EMBL" id="SHN66242.1"/>
    </source>
</evidence>
<evidence type="ECO:0008006" key="5">
    <source>
        <dbReference type="Google" id="ProtNLM"/>
    </source>
</evidence>
<dbReference type="STRING" id="1189325.SAMN04488119_104231"/>
<name>A0A1M7T6G5_9RHOB</name>
<organism evidence="3 4">
    <name type="scientific">Oceanicella actignis</name>
    <dbReference type="NCBI Taxonomy" id="1189325"/>
    <lineage>
        <taxon>Bacteria</taxon>
        <taxon>Pseudomonadati</taxon>
        <taxon>Pseudomonadota</taxon>
        <taxon>Alphaproteobacteria</taxon>
        <taxon>Rhodobacterales</taxon>
        <taxon>Paracoccaceae</taxon>
        <taxon>Oceanicella</taxon>
    </lineage>
</organism>
<feature type="region of interest" description="Disordered" evidence="1">
    <location>
        <begin position="198"/>
        <end position="298"/>
    </location>
</feature>
<accession>A0A1M7T6G5</accession>
<feature type="compositionally biased region" description="Basic and acidic residues" evidence="1">
    <location>
        <begin position="760"/>
        <end position="779"/>
    </location>
</feature>
<dbReference type="Proteomes" id="UP000184066">
    <property type="component" value="Unassembled WGS sequence"/>
</dbReference>
<feature type="region of interest" description="Disordered" evidence="1">
    <location>
        <begin position="741"/>
        <end position="779"/>
    </location>
</feature>
<keyword evidence="2" id="KW-0732">Signal</keyword>